<dbReference type="InterPro" id="IPR003593">
    <property type="entry name" value="AAA+_ATPase"/>
</dbReference>
<keyword evidence="6 12" id="KW-0067">ATP-binding</keyword>
<proteinExistence type="predicted"/>
<dbReference type="Gene3D" id="1.20.1560.10">
    <property type="entry name" value="ABC transporter type 1, transmembrane domain"/>
    <property type="match status" value="1"/>
</dbReference>
<dbReference type="GO" id="GO:0005886">
    <property type="term" value="C:plasma membrane"/>
    <property type="evidence" value="ECO:0007669"/>
    <property type="project" value="UniProtKB-SubCell"/>
</dbReference>
<feature type="domain" description="ABC transmembrane type-1" evidence="11">
    <location>
        <begin position="28"/>
        <end position="294"/>
    </location>
</feature>
<evidence type="ECO:0000256" key="1">
    <source>
        <dbReference type="ARBA" id="ARBA00004651"/>
    </source>
</evidence>
<dbReference type="STRING" id="596327.PORUE0001_0537"/>
<dbReference type="GO" id="GO:0005524">
    <property type="term" value="F:ATP binding"/>
    <property type="evidence" value="ECO:0007669"/>
    <property type="project" value="UniProtKB-KW"/>
</dbReference>
<dbReference type="PROSITE" id="PS50929">
    <property type="entry name" value="ABC_TM1F"/>
    <property type="match status" value="1"/>
</dbReference>
<keyword evidence="2" id="KW-0813">Transport</keyword>
<comment type="subcellular location">
    <subcellularLocation>
        <location evidence="1">Cell membrane</location>
        <topology evidence="1">Multi-pass membrane protein</topology>
    </subcellularLocation>
</comment>
<accession>C2MDH2</accession>
<evidence type="ECO:0000256" key="7">
    <source>
        <dbReference type="ARBA" id="ARBA00022989"/>
    </source>
</evidence>
<dbReference type="OrthoDB" id="9762778at2"/>
<feature type="domain" description="ABC transporter" evidence="10">
    <location>
        <begin position="346"/>
        <end position="581"/>
    </location>
</feature>
<keyword evidence="7 9" id="KW-1133">Transmembrane helix</keyword>
<name>C2MDH2_9PORP</name>
<evidence type="ECO:0000259" key="11">
    <source>
        <dbReference type="PROSITE" id="PS50929"/>
    </source>
</evidence>
<dbReference type="Proteomes" id="UP000003303">
    <property type="component" value="Unassembled WGS sequence"/>
</dbReference>
<organism evidence="12 13">
    <name type="scientific">Porphyromonas uenonis 60-3</name>
    <dbReference type="NCBI Taxonomy" id="596327"/>
    <lineage>
        <taxon>Bacteria</taxon>
        <taxon>Pseudomonadati</taxon>
        <taxon>Bacteroidota</taxon>
        <taxon>Bacteroidia</taxon>
        <taxon>Bacteroidales</taxon>
        <taxon>Porphyromonadaceae</taxon>
        <taxon>Porphyromonas</taxon>
    </lineage>
</organism>
<evidence type="ECO:0000256" key="2">
    <source>
        <dbReference type="ARBA" id="ARBA00022448"/>
    </source>
</evidence>
<evidence type="ECO:0000256" key="5">
    <source>
        <dbReference type="ARBA" id="ARBA00022741"/>
    </source>
</evidence>
<dbReference type="CDD" id="cd07346">
    <property type="entry name" value="ABC_6TM_exporters"/>
    <property type="match status" value="1"/>
</dbReference>
<feature type="transmembrane region" description="Helical" evidence="9">
    <location>
        <begin position="25"/>
        <end position="51"/>
    </location>
</feature>
<evidence type="ECO:0000313" key="13">
    <source>
        <dbReference type="Proteomes" id="UP000003303"/>
    </source>
</evidence>
<dbReference type="Pfam" id="PF00664">
    <property type="entry name" value="ABC_membrane"/>
    <property type="match status" value="1"/>
</dbReference>
<dbReference type="InterPro" id="IPR003439">
    <property type="entry name" value="ABC_transporter-like_ATP-bd"/>
</dbReference>
<dbReference type="InterPro" id="IPR036640">
    <property type="entry name" value="ABC1_TM_sf"/>
</dbReference>
<keyword evidence="4 9" id="KW-0812">Transmembrane</keyword>
<dbReference type="PANTHER" id="PTHR24221:SF654">
    <property type="entry name" value="ATP-BINDING CASSETTE SUB-FAMILY B MEMBER 6"/>
    <property type="match status" value="1"/>
</dbReference>
<comment type="caution">
    <text evidence="12">The sequence shown here is derived from an EMBL/GenBank/DDBJ whole genome shotgun (WGS) entry which is preliminary data.</text>
</comment>
<dbReference type="AlphaFoldDB" id="C2MDH2"/>
<dbReference type="FunFam" id="3.40.50.300:FF:000221">
    <property type="entry name" value="Multidrug ABC transporter ATP-binding protein"/>
    <property type="match status" value="1"/>
</dbReference>
<sequence>MRQSNNQSLGALGRLGRSMGSKRPLAYLGLVCSAVAHVVALVPFIFIWLILRELLGGSVDSGAITRWAWLAVGAGLLHILLYGLALMLTHVAAFRVERTLRGDAMRRMLEMPLGFFDQQNLGKLKNVIDDNVGLTHTFCAHQLPDLVGTLVCFVTLCVMMFVLEWRMALLCLIPVLIQLLAMGSMMTNKAYRESMGAYMNHQQRMSSEAVEYVRGMPVVKAFQQSIYSFNAFHQTLLDYAKWAKVYARSCRRMFSIYTVASFGYAFILVPFAYYLLSRGEDMVGVVSSLVFFILVTPFIGECTMRLMYVVSGKREAVQALDRLDALCDASTEAKGSTPLSLSSHTIQLEGVSFRYSPEAPLAVSDVTLTIPEGACVALVGASGSGKTTLARLVARFWDVETGRITIGGEDISQVAVEEVLRHISFVFQNERLFKKSIRDNVAYGSAEATDEEIYAALDKAHCLELVRSLPHGLDTVIGSKGVYLSGGEQQRIALARAFLKDAPILLLDEATSFADPESEHAIQESLHRLMAHKTVLMIAHRLSSVVNADLIVVMQQGRIVEQGTHTELLARTNGLYASMWQEYQESIKWTI</sequence>
<evidence type="ECO:0000256" key="4">
    <source>
        <dbReference type="ARBA" id="ARBA00022692"/>
    </source>
</evidence>
<dbReference type="SUPFAM" id="SSF52540">
    <property type="entry name" value="P-loop containing nucleoside triphosphate hydrolases"/>
    <property type="match status" value="1"/>
</dbReference>
<keyword evidence="3" id="KW-1003">Cell membrane</keyword>
<dbReference type="Pfam" id="PF00005">
    <property type="entry name" value="ABC_tran"/>
    <property type="match status" value="1"/>
</dbReference>
<keyword evidence="13" id="KW-1185">Reference proteome</keyword>
<dbReference type="InterPro" id="IPR027417">
    <property type="entry name" value="P-loop_NTPase"/>
</dbReference>
<dbReference type="GO" id="GO:0016887">
    <property type="term" value="F:ATP hydrolysis activity"/>
    <property type="evidence" value="ECO:0007669"/>
    <property type="project" value="InterPro"/>
</dbReference>
<protein>
    <submittedName>
        <fullName evidence="12">ABC transporter, ATP-binding protein</fullName>
    </submittedName>
</protein>
<feature type="transmembrane region" description="Helical" evidence="9">
    <location>
        <begin position="143"/>
        <end position="161"/>
    </location>
</feature>
<dbReference type="PROSITE" id="PS50893">
    <property type="entry name" value="ABC_TRANSPORTER_2"/>
    <property type="match status" value="1"/>
</dbReference>
<evidence type="ECO:0000256" key="8">
    <source>
        <dbReference type="ARBA" id="ARBA00023136"/>
    </source>
</evidence>
<dbReference type="SMART" id="SM00382">
    <property type="entry name" value="AAA"/>
    <property type="match status" value="1"/>
</dbReference>
<evidence type="ECO:0000259" key="10">
    <source>
        <dbReference type="PROSITE" id="PS50893"/>
    </source>
</evidence>
<dbReference type="Gene3D" id="3.40.50.300">
    <property type="entry name" value="P-loop containing nucleotide triphosphate hydrolases"/>
    <property type="match status" value="1"/>
</dbReference>
<dbReference type="InterPro" id="IPR039421">
    <property type="entry name" value="Type_1_exporter"/>
</dbReference>
<keyword evidence="5" id="KW-0547">Nucleotide-binding</keyword>
<feature type="transmembrane region" description="Helical" evidence="9">
    <location>
        <begin position="167"/>
        <end position="186"/>
    </location>
</feature>
<evidence type="ECO:0000256" key="6">
    <source>
        <dbReference type="ARBA" id="ARBA00022840"/>
    </source>
</evidence>
<evidence type="ECO:0000256" key="9">
    <source>
        <dbReference type="SAM" id="Phobius"/>
    </source>
</evidence>
<feature type="transmembrane region" description="Helical" evidence="9">
    <location>
        <begin position="254"/>
        <end position="276"/>
    </location>
</feature>
<dbReference type="eggNOG" id="COG1132">
    <property type="taxonomic scope" value="Bacteria"/>
</dbReference>
<evidence type="ECO:0000256" key="3">
    <source>
        <dbReference type="ARBA" id="ARBA00022475"/>
    </source>
</evidence>
<dbReference type="SUPFAM" id="SSF90123">
    <property type="entry name" value="ABC transporter transmembrane region"/>
    <property type="match status" value="1"/>
</dbReference>
<dbReference type="InterPro" id="IPR017871">
    <property type="entry name" value="ABC_transporter-like_CS"/>
</dbReference>
<dbReference type="PROSITE" id="PS00211">
    <property type="entry name" value="ABC_TRANSPORTER_1"/>
    <property type="match status" value="1"/>
</dbReference>
<dbReference type="InterPro" id="IPR011527">
    <property type="entry name" value="ABC1_TM_dom"/>
</dbReference>
<reference evidence="12 13" key="1">
    <citation type="submission" date="2009-04" db="EMBL/GenBank/DDBJ databases">
        <authorList>
            <person name="Sebastian Y."/>
            <person name="Madupu R."/>
            <person name="Durkin A.S."/>
            <person name="Torralba M."/>
            <person name="Methe B."/>
            <person name="Sutton G.G."/>
            <person name="Strausberg R.L."/>
            <person name="Nelson K.E."/>
        </authorList>
    </citation>
    <scope>NUCLEOTIDE SEQUENCE [LARGE SCALE GENOMIC DNA]</scope>
    <source>
        <strain evidence="12 13">60-3</strain>
    </source>
</reference>
<dbReference type="RefSeq" id="WP_007365917.1">
    <property type="nucleotide sequence ID" value="NZ_ACLR01000192.1"/>
</dbReference>
<dbReference type="GO" id="GO:0140359">
    <property type="term" value="F:ABC-type transporter activity"/>
    <property type="evidence" value="ECO:0007669"/>
    <property type="project" value="InterPro"/>
</dbReference>
<dbReference type="EMBL" id="ACLR01000192">
    <property type="protein sequence ID" value="EEK16237.1"/>
    <property type="molecule type" value="Genomic_DNA"/>
</dbReference>
<feature type="transmembrane region" description="Helical" evidence="9">
    <location>
        <begin position="67"/>
        <end position="96"/>
    </location>
</feature>
<gene>
    <name evidence="12" type="ORF">PORUE0001_0537</name>
</gene>
<dbReference type="PANTHER" id="PTHR24221">
    <property type="entry name" value="ATP-BINDING CASSETTE SUB-FAMILY B"/>
    <property type="match status" value="1"/>
</dbReference>
<evidence type="ECO:0000313" key="12">
    <source>
        <dbReference type="EMBL" id="EEK16237.1"/>
    </source>
</evidence>
<keyword evidence="8 9" id="KW-0472">Membrane</keyword>